<name>A0A1I0EBH4_9BACI</name>
<organism evidence="7 8">
    <name type="scientific">Oceanobacillus limi</name>
    <dbReference type="NCBI Taxonomy" id="930131"/>
    <lineage>
        <taxon>Bacteria</taxon>
        <taxon>Bacillati</taxon>
        <taxon>Bacillota</taxon>
        <taxon>Bacilli</taxon>
        <taxon>Bacillales</taxon>
        <taxon>Bacillaceae</taxon>
        <taxon>Oceanobacillus</taxon>
    </lineage>
</organism>
<accession>A0A1I0EBH4</accession>
<evidence type="ECO:0000256" key="2">
    <source>
        <dbReference type="ARBA" id="ARBA00012379"/>
    </source>
</evidence>
<dbReference type="InterPro" id="IPR036157">
    <property type="entry name" value="dUTPase-like_sf"/>
</dbReference>
<reference evidence="7 8" key="1">
    <citation type="submission" date="2016-10" db="EMBL/GenBank/DDBJ databases">
        <authorList>
            <person name="de Groot N.N."/>
        </authorList>
    </citation>
    <scope>NUCLEOTIDE SEQUENCE [LARGE SCALE GENOMIC DNA]</scope>
    <source>
        <strain evidence="7 8">IBRC-M 10780</strain>
    </source>
</reference>
<keyword evidence="4" id="KW-0546">Nucleotide metabolism</keyword>
<dbReference type="Proteomes" id="UP000198618">
    <property type="component" value="Unassembled WGS sequence"/>
</dbReference>
<feature type="domain" description="dUTPase-like" evidence="6">
    <location>
        <begin position="60"/>
        <end position="144"/>
    </location>
</feature>
<dbReference type="GO" id="GO:0004170">
    <property type="term" value="F:dUTP diphosphatase activity"/>
    <property type="evidence" value="ECO:0007669"/>
    <property type="project" value="UniProtKB-EC"/>
</dbReference>
<dbReference type="PANTHER" id="PTHR11241:SF0">
    <property type="entry name" value="DEOXYURIDINE 5'-TRIPHOSPHATE NUCLEOTIDOHYDROLASE"/>
    <property type="match status" value="1"/>
</dbReference>
<keyword evidence="3" id="KW-0378">Hydrolase</keyword>
<dbReference type="OrthoDB" id="9809956at2"/>
<comment type="similarity">
    <text evidence="1">Belongs to the dUTPase family.</text>
</comment>
<dbReference type="GO" id="GO:0000287">
    <property type="term" value="F:magnesium ion binding"/>
    <property type="evidence" value="ECO:0007669"/>
    <property type="project" value="InterPro"/>
</dbReference>
<evidence type="ECO:0000313" key="8">
    <source>
        <dbReference type="Proteomes" id="UP000198618"/>
    </source>
</evidence>
<dbReference type="InterPro" id="IPR008181">
    <property type="entry name" value="dUTPase"/>
</dbReference>
<dbReference type="STRING" id="930131.SAMN05216389_11121"/>
<evidence type="ECO:0000256" key="3">
    <source>
        <dbReference type="ARBA" id="ARBA00022801"/>
    </source>
</evidence>
<evidence type="ECO:0000313" key="7">
    <source>
        <dbReference type="EMBL" id="SET42409.1"/>
    </source>
</evidence>
<evidence type="ECO:0000256" key="4">
    <source>
        <dbReference type="ARBA" id="ARBA00023080"/>
    </source>
</evidence>
<proteinExistence type="inferred from homology"/>
<gene>
    <name evidence="7" type="ORF">SAMN05216389_11121</name>
</gene>
<dbReference type="AlphaFoldDB" id="A0A1I0EBH4"/>
<dbReference type="Pfam" id="PF00692">
    <property type="entry name" value="dUTPase"/>
    <property type="match status" value="1"/>
</dbReference>
<dbReference type="GO" id="GO:0006226">
    <property type="term" value="P:dUMP biosynthetic process"/>
    <property type="evidence" value="ECO:0007669"/>
    <property type="project" value="InterPro"/>
</dbReference>
<dbReference type="Gene3D" id="2.70.40.10">
    <property type="match status" value="1"/>
</dbReference>
<evidence type="ECO:0000256" key="5">
    <source>
        <dbReference type="ARBA" id="ARBA00047686"/>
    </source>
</evidence>
<protein>
    <recommendedName>
        <fullName evidence="2">dUTP diphosphatase</fullName>
        <ecNumber evidence="2">3.6.1.23</ecNumber>
    </recommendedName>
</protein>
<evidence type="ECO:0000259" key="6">
    <source>
        <dbReference type="Pfam" id="PF00692"/>
    </source>
</evidence>
<keyword evidence="8" id="KW-1185">Reference proteome</keyword>
<dbReference type="GO" id="GO:0046081">
    <property type="term" value="P:dUTP catabolic process"/>
    <property type="evidence" value="ECO:0007669"/>
    <property type="project" value="InterPro"/>
</dbReference>
<dbReference type="InterPro" id="IPR029054">
    <property type="entry name" value="dUTPase-like"/>
</dbReference>
<dbReference type="InterPro" id="IPR033704">
    <property type="entry name" value="dUTPase_trimeric"/>
</dbReference>
<dbReference type="CDD" id="cd07557">
    <property type="entry name" value="trimeric_dUTPase"/>
    <property type="match status" value="1"/>
</dbReference>
<dbReference type="EMBL" id="FOHE01000011">
    <property type="protein sequence ID" value="SET42409.1"/>
    <property type="molecule type" value="Genomic_DNA"/>
</dbReference>
<dbReference type="EC" id="3.6.1.23" evidence="2"/>
<comment type="catalytic activity">
    <reaction evidence="5">
        <text>dUTP + H2O = dUMP + diphosphate + H(+)</text>
        <dbReference type="Rhea" id="RHEA:10248"/>
        <dbReference type="ChEBI" id="CHEBI:15377"/>
        <dbReference type="ChEBI" id="CHEBI:15378"/>
        <dbReference type="ChEBI" id="CHEBI:33019"/>
        <dbReference type="ChEBI" id="CHEBI:61555"/>
        <dbReference type="ChEBI" id="CHEBI:246422"/>
        <dbReference type="EC" id="3.6.1.23"/>
    </reaction>
</comment>
<evidence type="ECO:0000256" key="1">
    <source>
        <dbReference type="ARBA" id="ARBA00006581"/>
    </source>
</evidence>
<dbReference type="PANTHER" id="PTHR11241">
    <property type="entry name" value="DEOXYURIDINE 5'-TRIPHOSPHATE NUCLEOTIDOHYDROLASE"/>
    <property type="match status" value="1"/>
</dbReference>
<dbReference type="SUPFAM" id="SSF51283">
    <property type="entry name" value="dUTPase-like"/>
    <property type="match status" value="1"/>
</dbReference>
<sequence>MGYNLAKLVSEITEDNRHDFIWDEPISDFDNGYNRGYITGVLANSPKTADVKVKRIHSDAVIPTKAHDGDAGFDLFAVEDVIIEPNGTALVKTGIAVELPEGYEMQIRPRSGITLKTKLRVQFGTVDSTYRGEIGVIVDNITDKPSANLRSLANIKRIRTVENEFIDCDEAVRQGAYIIRKGEKIAQAIIQRLPSVQFTEVSELGESDRGDKGYGSTGVSE</sequence>